<dbReference type="EMBL" id="UYRR01036434">
    <property type="protein sequence ID" value="VDK67028.1"/>
    <property type="molecule type" value="Genomic_DNA"/>
</dbReference>
<evidence type="ECO:0000313" key="2">
    <source>
        <dbReference type="Proteomes" id="UP000267096"/>
    </source>
</evidence>
<reference evidence="1 2" key="2">
    <citation type="submission" date="2018-11" db="EMBL/GenBank/DDBJ databases">
        <authorList>
            <consortium name="Pathogen Informatics"/>
        </authorList>
    </citation>
    <scope>NUCLEOTIDE SEQUENCE [LARGE SCALE GENOMIC DNA]</scope>
</reference>
<dbReference type="WBParaSite" id="ASIM_0001961301-mRNA-1">
    <property type="protein sequence ID" value="ASIM_0001961301-mRNA-1"/>
    <property type="gene ID" value="ASIM_0001961301"/>
</dbReference>
<accession>A0A0M3KF54</accession>
<sequence length="75" mass="8214">MKDLVESEQLAVTMATIQCRHRRSLTNLANITKWIGEPITALPGTTQLPPIKKIMSPGSCTAFVEVKRFTVCAGL</sequence>
<evidence type="ECO:0000313" key="1">
    <source>
        <dbReference type="EMBL" id="VDK67028.1"/>
    </source>
</evidence>
<dbReference type="AlphaFoldDB" id="A0A0M3KF54"/>
<name>A0A0M3KF54_ANISI</name>
<protein>
    <submittedName>
        <fullName evidence="3">Transposase</fullName>
    </submittedName>
</protein>
<evidence type="ECO:0000313" key="3">
    <source>
        <dbReference type="WBParaSite" id="ASIM_0001961301-mRNA-1"/>
    </source>
</evidence>
<dbReference type="Proteomes" id="UP000267096">
    <property type="component" value="Unassembled WGS sequence"/>
</dbReference>
<keyword evidence="2" id="KW-1185">Reference proteome</keyword>
<organism evidence="3">
    <name type="scientific">Anisakis simplex</name>
    <name type="common">Herring worm</name>
    <dbReference type="NCBI Taxonomy" id="6269"/>
    <lineage>
        <taxon>Eukaryota</taxon>
        <taxon>Metazoa</taxon>
        <taxon>Ecdysozoa</taxon>
        <taxon>Nematoda</taxon>
        <taxon>Chromadorea</taxon>
        <taxon>Rhabditida</taxon>
        <taxon>Spirurina</taxon>
        <taxon>Ascaridomorpha</taxon>
        <taxon>Ascaridoidea</taxon>
        <taxon>Anisakidae</taxon>
        <taxon>Anisakis</taxon>
        <taxon>Anisakis simplex complex</taxon>
    </lineage>
</organism>
<reference evidence="3" key="1">
    <citation type="submission" date="2017-02" db="UniProtKB">
        <authorList>
            <consortium name="WormBaseParasite"/>
        </authorList>
    </citation>
    <scope>IDENTIFICATION</scope>
</reference>
<proteinExistence type="predicted"/>
<gene>
    <name evidence="1" type="ORF">ASIM_LOCUS19002</name>
</gene>